<keyword evidence="4" id="KW-1185">Reference proteome</keyword>
<reference evidence="4" key="2">
    <citation type="submission" date="2016-09" db="EMBL/GenBank/DDBJ databases">
        <authorList>
            <person name="Jeantristanb JTB J.-T."/>
            <person name="Ricardo R."/>
        </authorList>
    </citation>
    <scope>NUCLEOTIDE SEQUENCE [LARGE SCALE GENOMIC DNA]</scope>
</reference>
<accession>A0A238FKX3</accession>
<feature type="compositionally biased region" description="Polar residues" evidence="1">
    <location>
        <begin position="36"/>
        <end position="48"/>
    </location>
</feature>
<dbReference type="EMBL" id="FMSP01000007">
    <property type="protein sequence ID" value="SCV71716.1"/>
    <property type="molecule type" value="Genomic_DNA"/>
</dbReference>
<evidence type="ECO:0000256" key="1">
    <source>
        <dbReference type="SAM" id="MobiDB-lite"/>
    </source>
</evidence>
<sequence length="56" mass="6102">MHVLFSVGARDRVSITKGEDRRGEPDLGARDEDEGQVTSRDVLGTSQEGRGISARM</sequence>
<dbReference type="EMBL" id="FMSP01000002">
    <property type="protein sequence ID" value="SCV67916.1"/>
    <property type="molecule type" value="Genomic_DNA"/>
</dbReference>
<evidence type="ECO:0000313" key="4">
    <source>
        <dbReference type="Proteomes" id="UP000198372"/>
    </source>
</evidence>
<organism evidence="3 4">
    <name type="scientific">Microbotryum intermedium</name>
    <dbReference type="NCBI Taxonomy" id="269621"/>
    <lineage>
        <taxon>Eukaryota</taxon>
        <taxon>Fungi</taxon>
        <taxon>Dikarya</taxon>
        <taxon>Basidiomycota</taxon>
        <taxon>Pucciniomycotina</taxon>
        <taxon>Microbotryomycetes</taxon>
        <taxon>Microbotryales</taxon>
        <taxon>Microbotryaceae</taxon>
        <taxon>Microbotryum</taxon>
    </lineage>
</organism>
<dbReference type="Proteomes" id="UP000198372">
    <property type="component" value="Unassembled WGS sequence"/>
</dbReference>
<evidence type="ECO:0000313" key="2">
    <source>
        <dbReference type="EMBL" id="SCV67916.1"/>
    </source>
</evidence>
<reference evidence="3" key="1">
    <citation type="submission" date="2016-09" db="EMBL/GenBank/DDBJ databases">
        <authorList>
            <person name="Capua I."/>
            <person name="De Benedictis P."/>
            <person name="Joannis T."/>
            <person name="Lombin L.H."/>
            <person name="Cattoli G."/>
        </authorList>
    </citation>
    <scope>NUCLEOTIDE SEQUENCE [LARGE SCALE GENOMIC DNA]</scope>
</reference>
<feature type="compositionally biased region" description="Basic and acidic residues" evidence="1">
    <location>
        <begin position="9"/>
        <end position="30"/>
    </location>
</feature>
<protein>
    <submittedName>
        <fullName evidence="3">BQ2448_3304 protein</fullName>
    </submittedName>
    <submittedName>
        <fullName evidence="2">BQ2448_5527 protein</fullName>
    </submittedName>
</protein>
<name>A0A238FKX3_9BASI</name>
<gene>
    <name evidence="3" type="ORF">BQ2448_3304</name>
    <name evidence="2" type="ORF">BQ2448_5527</name>
</gene>
<proteinExistence type="predicted"/>
<feature type="region of interest" description="Disordered" evidence="1">
    <location>
        <begin position="1"/>
        <end position="56"/>
    </location>
</feature>
<dbReference type="AlphaFoldDB" id="A0A238FKX3"/>
<evidence type="ECO:0000313" key="3">
    <source>
        <dbReference type="EMBL" id="SCV71716.1"/>
    </source>
</evidence>